<evidence type="ECO:0000256" key="1">
    <source>
        <dbReference type="SAM" id="SignalP"/>
    </source>
</evidence>
<accession>D3Q1K7</accession>
<evidence type="ECO:0000313" key="2">
    <source>
        <dbReference type="EMBL" id="ADD39855.1"/>
    </source>
</evidence>
<dbReference type="Proteomes" id="UP000000844">
    <property type="component" value="Chromosome"/>
</dbReference>
<dbReference type="KEGG" id="sna:Snas_0134"/>
<proteinExistence type="predicted"/>
<organism evidence="2 3">
    <name type="scientific">Stackebrandtia nassauensis (strain DSM 44728 / CIP 108903 / NRRL B-16338 / NBRC 102104 / LLR-40K-21)</name>
    <dbReference type="NCBI Taxonomy" id="446470"/>
    <lineage>
        <taxon>Bacteria</taxon>
        <taxon>Bacillati</taxon>
        <taxon>Actinomycetota</taxon>
        <taxon>Actinomycetes</taxon>
        <taxon>Glycomycetales</taxon>
        <taxon>Glycomycetaceae</taxon>
        <taxon>Stackebrandtia</taxon>
    </lineage>
</organism>
<reference evidence="2 3" key="1">
    <citation type="journal article" date="2009" name="Stand. Genomic Sci.">
        <title>Complete genome sequence of Stackebrandtia nassauensis type strain (LLR-40K-21).</title>
        <authorList>
            <person name="Munk C."/>
            <person name="Lapidus A."/>
            <person name="Copeland A."/>
            <person name="Jando M."/>
            <person name="Mayilraj S."/>
            <person name="Glavina Del Rio T."/>
            <person name="Nolan M."/>
            <person name="Chen F."/>
            <person name="Lucas S."/>
            <person name="Tice H."/>
            <person name="Cheng J.F."/>
            <person name="Han C."/>
            <person name="Detter J.C."/>
            <person name="Bruce D."/>
            <person name="Goodwin L."/>
            <person name="Chain P."/>
            <person name="Pitluck S."/>
            <person name="Goker M."/>
            <person name="Ovchinikova G."/>
            <person name="Pati A."/>
            <person name="Ivanova N."/>
            <person name="Mavromatis K."/>
            <person name="Chen A."/>
            <person name="Palaniappan K."/>
            <person name="Land M."/>
            <person name="Hauser L."/>
            <person name="Chang Y.J."/>
            <person name="Jeffries C.D."/>
            <person name="Bristow J."/>
            <person name="Eisen J.A."/>
            <person name="Markowitz V."/>
            <person name="Hugenholtz P."/>
            <person name="Kyrpides N.C."/>
            <person name="Klenk H.P."/>
        </authorList>
    </citation>
    <scope>NUCLEOTIDE SEQUENCE [LARGE SCALE GENOMIC DNA]</scope>
    <source>
        <strain evidence="3">DSM 44728 / CIP 108903 / NRRL B-16338 / NBRC 102104 / LLR-40K-21</strain>
    </source>
</reference>
<name>D3Q1K7_STANL</name>
<keyword evidence="3" id="KW-1185">Reference proteome</keyword>
<feature type="chain" id="PRO_5003048801" description="Secreted protein" evidence="1">
    <location>
        <begin position="29"/>
        <end position="120"/>
    </location>
</feature>
<feature type="signal peptide" evidence="1">
    <location>
        <begin position="1"/>
        <end position="28"/>
    </location>
</feature>
<evidence type="ECO:0000313" key="3">
    <source>
        <dbReference type="Proteomes" id="UP000000844"/>
    </source>
</evidence>
<protein>
    <recommendedName>
        <fullName evidence="4">Secreted protein</fullName>
    </recommendedName>
</protein>
<dbReference type="STRING" id="446470.Snas_0134"/>
<dbReference type="HOGENOM" id="CLU_2048300_0_0_11"/>
<gene>
    <name evidence="2" type="ordered locus">Snas_0134</name>
</gene>
<dbReference type="eggNOG" id="ENOG503287X">
    <property type="taxonomic scope" value="Bacteria"/>
</dbReference>
<dbReference type="OrthoDB" id="5191739at2"/>
<dbReference type="RefSeq" id="WP_013015426.1">
    <property type="nucleotide sequence ID" value="NC_013947.1"/>
</dbReference>
<dbReference type="AlphaFoldDB" id="D3Q1K7"/>
<dbReference type="EMBL" id="CP001778">
    <property type="protein sequence ID" value="ADD39855.1"/>
    <property type="molecule type" value="Genomic_DNA"/>
</dbReference>
<keyword evidence="1" id="KW-0732">Signal</keyword>
<evidence type="ECO:0008006" key="4">
    <source>
        <dbReference type="Google" id="ProtNLM"/>
    </source>
</evidence>
<sequence>MRKSIKALTVAAVAAGIGAFALAGTAQAGPTGADEMGMNPTGGGVSVLSDICAGNWNGPVLTGLTANNTDTRDVCSGFGGSDDAQLKLGSNLCAVNWDWNDAGKVGVINSVKDYQLCHGK</sequence>